<dbReference type="Proteomes" id="UP000072605">
    <property type="component" value="Unassembled WGS sequence"/>
</dbReference>
<protein>
    <submittedName>
        <fullName evidence="3">Uncharacterized protein</fullName>
    </submittedName>
</protein>
<evidence type="ECO:0000256" key="2">
    <source>
        <dbReference type="SAM" id="Phobius"/>
    </source>
</evidence>
<evidence type="ECO:0000313" key="5">
    <source>
        <dbReference type="Proteomes" id="UP000053797"/>
    </source>
</evidence>
<dbReference type="AlphaFoldDB" id="A0A0V8GD62"/>
<evidence type="ECO:0000313" key="6">
    <source>
        <dbReference type="Proteomes" id="UP000072605"/>
    </source>
</evidence>
<keyword evidence="2" id="KW-0812">Transmembrane</keyword>
<accession>A0A0V8GD62</accession>
<keyword evidence="2" id="KW-1133">Transmembrane helix</keyword>
<reference evidence="3 5" key="1">
    <citation type="journal article" date="2015" name="Int. J. Syst. Evol. Microbiol.">
        <title>Exiguobacterium enclense sp. nov., isolated from sediment.</title>
        <authorList>
            <person name="Dastager S.G."/>
            <person name="Mawlankar R."/>
            <person name="Sonalkar V.V."/>
            <person name="Thorat M.N."/>
            <person name="Mual P."/>
            <person name="Verma A."/>
            <person name="Krishnamurthi S."/>
            <person name="Tang S.K."/>
            <person name="Li W.J."/>
        </authorList>
    </citation>
    <scope>NUCLEOTIDE SEQUENCE [LARGE SCALE GENOMIC DNA]</scope>
    <source>
        <strain evidence="3 5">NIO-1109</strain>
    </source>
</reference>
<feature type="transmembrane region" description="Helical" evidence="2">
    <location>
        <begin position="20"/>
        <end position="41"/>
    </location>
</feature>
<keyword evidence="2" id="KW-0472">Membrane</keyword>
<comment type="caution">
    <text evidence="3">The sequence shown here is derived from an EMBL/GenBank/DDBJ whole genome shotgun (WGS) entry which is preliminary data.</text>
</comment>
<dbReference type="EMBL" id="LNQL01000005">
    <property type="protein sequence ID" value="KSU48190.1"/>
    <property type="molecule type" value="Genomic_DNA"/>
</dbReference>
<evidence type="ECO:0000313" key="3">
    <source>
        <dbReference type="EMBL" id="KSU48190.1"/>
    </source>
</evidence>
<gene>
    <name evidence="3" type="ORF">AS033_13730</name>
    <name evidence="4" type="ORF">RSA11_14035</name>
</gene>
<dbReference type="EMBL" id="LDQV01000033">
    <property type="protein sequence ID" value="KTR25680.1"/>
    <property type="molecule type" value="Genomic_DNA"/>
</dbReference>
<dbReference type="RefSeq" id="WP_023467273.1">
    <property type="nucleotide sequence ID" value="NZ_FMYN01000005.1"/>
</dbReference>
<evidence type="ECO:0000313" key="4">
    <source>
        <dbReference type="EMBL" id="KTR25680.1"/>
    </source>
</evidence>
<proteinExistence type="predicted"/>
<name>A0A0V8GD62_9BACL</name>
<sequence length="101" mass="11899">MLFYLFTTITGLITTYLSFVTGYYTSSIGVFVFTLAICLSLSSIRQLIRTSYLTYIEYIQHRRVKKQYERMKKREQSYQIGYPHRDSSTPLAFSATDQHDK</sequence>
<organism evidence="3 5">
    <name type="scientific">Exiguobacterium indicum</name>
    <dbReference type="NCBI Taxonomy" id="296995"/>
    <lineage>
        <taxon>Bacteria</taxon>
        <taxon>Bacillati</taxon>
        <taxon>Bacillota</taxon>
        <taxon>Bacilli</taxon>
        <taxon>Bacillales</taxon>
        <taxon>Bacillales Family XII. Incertae Sedis</taxon>
        <taxon>Exiguobacterium</taxon>
    </lineage>
</organism>
<feature type="region of interest" description="Disordered" evidence="1">
    <location>
        <begin position="77"/>
        <end position="101"/>
    </location>
</feature>
<reference evidence="4 6" key="2">
    <citation type="journal article" date="2016" name="Front. Microbiol.">
        <title>Genomic Resource of Rice Seed Associated Bacteria.</title>
        <authorList>
            <person name="Midha S."/>
            <person name="Bansal K."/>
            <person name="Sharma S."/>
            <person name="Kumar N."/>
            <person name="Patil P.P."/>
            <person name="Chaudhry V."/>
            <person name="Patil P.B."/>
        </authorList>
    </citation>
    <scope>NUCLEOTIDE SEQUENCE [LARGE SCALE GENOMIC DNA]</scope>
    <source>
        <strain evidence="4 6">RSA11</strain>
    </source>
</reference>
<evidence type="ECO:0000256" key="1">
    <source>
        <dbReference type="SAM" id="MobiDB-lite"/>
    </source>
</evidence>
<dbReference type="OrthoDB" id="2353570at2"/>
<dbReference type="Proteomes" id="UP000053797">
    <property type="component" value="Unassembled WGS sequence"/>
</dbReference>